<protein>
    <submittedName>
        <fullName evidence="2">Uncharacterized protein</fullName>
    </submittedName>
</protein>
<evidence type="ECO:0000313" key="2">
    <source>
        <dbReference type="EMBL" id="OAE31267.1"/>
    </source>
</evidence>
<feature type="region of interest" description="Disordered" evidence="1">
    <location>
        <begin position="20"/>
        <end position="40"/>
    </location>
</feature>
<sequence>MDQDLGCPYLRRWPNLEPAGCAARGQGANGSGPSASPEPDAEYLERARALLAAVESEGSTRVGRASAAKGRVGFRQGREAKRASLRARAGLDRAALSASGAH</sequence>
<organism evidence="2 3">
    <name type="scientific">Marchantia polymorpha subsp. ruderalis</name>
    <dbReference type="NCBI Taxonomy" id="1480154"/>
    <lineage>
        <taxon>Eukaryota</taxon>
        <taxon>Viridiplantae</taxon>
        <taxon>Streptophyta</taxon>
        <taxon>Embryophyta</taxon>
        <taxon>Marchantiophyta</taxon>
        <taxon>Marchantiopsida</taxon>
        <taxon>Marchantiidae</taxon>
        <taxon>Marchantiales</taxon>
        <taxon>Marchantiaceae</taxon>
        <taxon>Marchantia</taxon>
    </lineage>
</organism>
<accession>A0A176WDS2</accession>
<dbReference type="Proteomes" id="UP000077202">
    <property type="component" value="Unassembled WGS sequence"/>
</dbReference>
<reference evidence="2" key="1">
    <citation type="submission" date="2016-03" db="EMBL/GenBank/DDBJ databases">
        <title>Mechanisms controlling the formation of the plant cell surface in tip-growing cells are functionally conserved among land plants.</title>
        <authorList>
            <person name="Honkanen S."/>
            <person name="Jones V.A."/>
            <person name="Morieri G."/>
            <person name="Champion C."/>
            <person name="Hetherington A.J."/>
            <person name="Kelly S."/>
            <person name="Saint-Marcoux D."/>
            <person name="Proust H."/>
            <person name="Prescott H."/>
            <person name="Dolan L."/>
        </authorList>
    </citation>
    <scope>NUCLEOTIDE SEQUENCE [LARGE SCALE GENOMIC DNA]</scope>
    <source>
        <tissue evidence="2">Whole gametophyte</tissue>
    </source>
</reference>
<proteinExistence type="predicted"/>
<comment type="caution">
    <text evidence="2">The sequence shown here is derived from an EMBL/GenBank/DDBJ whole genome shotgun (WGS) entry which is preliminary data.</text>
</comment>
<name>A0A176WDS2_MARPO</name>
<evidence type="ECO:0000313" key="3">
    <source>
        <dbReference type="Proteomes" id="UP000077202"/>
    </source>
</evidence>
<dbReference type="EMBL" id="LVLJ01001129">
    <property type="protein sequence ID" value="OAE31267.1"/>
    <property type="molecule type" value="Genomic_DNA"/>
</dbReference>
<keyword evidence="3" id="KW-1185">Reference proteome</keyword>
<gene>
    <name evidence="2" type="ORF">AXG93_1962s1240</name>
</gene>
<evidence type="ECO:0000256" key="1">
    <source>
        <dbReference type="SAM" id="MobiDB-lite"/>
    </source>
</evidence>
<dbReference type="AlphaFoldDB" id="A0A176WDS2"/>